<evidence type="ECO:0000313" key="2">
    <source>
        <dbReference type="EMBL" id="CAB4878502.1"/>
    </source>
</evidence>
<dbReference type="EMBL" id="CAFBLX010000014">
    <property type="protein sequence ID" value="CAB4878502.1"/>
    <property type="molecule type" value="Genomic_DNA"/>
</dbReference>
<feature type="domain" description="Fatty acid kinase subunit A-like C-terminal" evidence="1">
    <location>
        <begin position="2"/>
        <end position="54"/>
    </location>
</feature>
<gene>
    <name evidence="2" type="ORF">UFOPK3472_00387</name>
</gene>
<protein>
    <submittedName>
        <fullName evidence="2">Unannotated protein</fullName>
    </submittedName>
</protein>
<dbReference type="AlphaFoldDB" id="A0A6J7E5V7"/>
<sequence length="54" mass="5367">MATGGEMVTVLLGALAPADLGGRLADYVADAHPGVDVVVYPGGQPGDLVQFGVE</sequence>
<evidence type="ECO:0000259" key="1">
    <source>
        <dbReference type="Pfam" id="PF13684"/>
    </source>
</evidence>
<dbReference type="Pfam" id="PF13684">
    <property type="entry name" value="FakA-like_C"/>
    <property type="match status" value="1"/>
</dbReference>
<dbReference type="InterPro" id="IPR033470">
    <property type="entry name" value="FakA-like_C"/>
</dbReference>
<proteinExistence type="predicted"/>
<accession>A0A6J7E5V7</accession>
<reference evidence="2" key="1">
    <citation type="submission" date="2020-05" db="EMBL/GenBank/DDBJ databases">
        <authorList>
            <person name="Chiriac C."/>
            <person name="Salcher M."/>
            <person name="Ghai R."/>
            <person name="Kavagutti S V."/>
        </authorList>
    </citation>
    <scope>NUCLEOTIDE SEQUENCE</scope>
</reference>
<organism evidence="2">
    <name type="scientific">freshwater metagenome</name>
    <dbReference type="NCBI Taxonomy" id="449393"/>
    <lineage>
        <taxon>unclassified sequences</taxon>
        <taxon>metagenomes</taxon>
        <taxon>ecological metagenomes</taxon>
    </lineage>
</organism>
<name>A0A6J7E5V7_9ZZZZ</name>